<dbReference type="EMBL" id="OC855535">
    <property type="protein sequence ID" value="CAD7622176.1"/>
    <property type="molecule type" value="Genomic_DNA"/>
</dbReference>
<dbReference type="GO" id="GO:0000981">
    <property type="term" value="F:DNA-binding transcription factor activity, RNA polymerase II-specific"/>
    <property type="evidence" value="ECO:0007669"/>
    <property type="project" value="TreeGrafter"/>
</dbReference>
<dbReference type="EMBL" id="CAJPIZ010000960">
    <property type="protein sequence ID" value="CAG2102606.1"/>
    <property type="molecule type" value="Genomic_DNA"/>
</dbReference>
<dbReference type="PANTHER" id="PTHR24169:SF28">
    <property type="entry name" value="NUCLEAR FACTOR NF-KAPPA-B P110 SUBUNIT"/>
    <property type="match status" value="1"/>
</dbReference>
<proteinExistence type="predicted"/>
<evidence type="ECO:0000313" key="2">
    <source>
        <dbReference type="EMBL" id="CAD7622176.1"/>
    </source>
</evidence>
<dbReference type="GO" id="GO:0005737">
    <property type="term" value="C:cytoplasm"/>
    <property type="evidence" value="ECO:0007669"/>
    <property type="project" value="InterPro"/>
</dbReference>
<dbReference type="InterPro" id="IPR008967">
    <property type="entry name" value="p53-like_TF_DNA-bd_sf"/>
</dbReference>
<dbReference type="OrthoDB" id="10254686at2759"/>
<dbReference type="Pfam" id="PF00554">
    <property type="entry name" value="RHD_DNA_bind"/>
    <property type="match status" value="1"/>
</dbReference>
<reference evidence="2" key="1">
    <citation type="submission" date="2020-11" db="EMBL/GenBank/DDBJ databases">
        <authorList>
            <person name="Tran Van P."/>
        </authorList>
    </citation>
    <scope>NUCLEOTIDE SEQUENCE</scope>
</reference>
<dbReference type="Proteomes" id="UP000759131">
    <property type="component" value="Unassembled WGS sequence"/>
</dbReference>
<feature type="domain" description="RHD" evidence="1">
    <location>
        <begin position="133"/>
        <end position="188"/>
    </location>
</feature>
<dbReference type="InterPro" id="IPR000451">
    <property type="entry name" value="NFkB/Dor"/>
</dbReference>
<evidence type="ECO:0000313" key="3">
    <source>
        <dbReference type="Proteomes" id="UP000759131"/>
    </source>
</evidence>
<dbReference type="AlphaFoldDB" id="A0A7R9KFI3"/>
<dbReference type="InterPro" id="IPR037059">
    <property type="entry name" value="RHD_DNA_bind_dom_sf"/>
</dbReference>
<dbReference type="PANTHER" id="PTHR24169">
    <property type="entry name" value="NUCLEAR FACTOR NF-KAPPA-B PROTEIN"/>
    <property type="match status" value="1"/>
</dbReference>
<keyword evidence="3" id="KW-1185">Reference proteome</keyword>
<accession>A0A7R9KFI3</accession>
<dbReference type="GO" id="GO:0000978">
    <property type="term" value="F:RNA polymerase II cis-regulatory region sequence-specific DNA binding"/>
    <property type="evidence" value="ECO:0007669"/>
    <property type="project" value="TreeGrafter"/>
</dbReference>
<dbReference type="Gene3D" id="2.60.40.340">
    <property type="entry name" value="Rel homology domain (RHD), DNA-binding domain"/>
    <property type="match status" value="1"/>
</dbReference>
<dbReference type="SUPFAM" id="SSF49417">
    <property type="entry name" value="p53-like transcription factors"/>
    <property type="match status" value="1"/>
</dbReference>
<dbReference type="PROSITE" id="PS50254">
    <property type="entry name" value="REL_2"/>
    <property type="match status" value="1"/>
</dbReference>
<organism evidence="2">
    <name type="scientific">Medioppia subpectinata</name>
    <dbReference type="NCBI Taxonomy" id="1979941"/>
    <lineage>
        <taxon>Eukaryota</taxon>
        <taxon>Metazoa</taxon>
        <taxon>Ecdysozoa</taxon>
        <taxon>Arthropoda</taxon>
        <taxon>Chelicerata</taxon>
        <taxon>Arachnida</taxon>
        <taxon>Acari</taxon>
        <taxon>Acariformes</taxon>
        <taxon>Sarcoptiformes</taxon>
        <taxon>Oribatida</taxon>
        <taxon>Brachypylina</taxon>
        <taxon>Oppioidea</taxon>
        <taxon>Oppiidae</taxon>
        <taxon>Medioppia</taxon>
    </lineage>
</organism>
<dbReference type="InterPro" id="IPR011539">
    <property type="entry name" value="RHD_DNA_bind_dom"/>
</dbReference>
<evidence type="ECO:0000259" key="1">
    <source>
        <dbReference type="PROSITE" id="PS50254"/>
    </source>
</evidence>
<name>A0A7R9KFI3_9ACAR</name>
<gene>
    <name evidence="2" type="ORF">OSB1V03_LOCUS2643</name>
</gene>
<sequence length="261" mass="29344">MSSQSHNYLMSNVAENSTECVPQICHLSSNIISINTSTIPQTISSSHDSYSCYINGLAIDITNTSDNNSDNIESSTSVLMSESSTPLILTLDVPNVSRNAVTSPMPSLILPNIQNDFSHNITQHEINAENIRQNRPQLKIVEQPTNRIRYRYRSEKGSHGGLTGENSSQNKKTYPTVKLENYNSLAQINVEKYSFNIITSMVPEFQNLGILFVGKKEVPDILYRRKLEENQTLLNNSFINANANISINNAFEKNQKEMQRI</sequence>
<protein>
    <recommendedName>
        <fullName evidence="1">RHD domain-containing protein</fullName>
    </recommendedName>
</protein>